<evidence type="ECO:0000256" key="1">
    <source>
        <dbReference type="SAM" id="Phobius"/>
    </source>
</evidence>
<evidence type="ECO:0000313" key="2">
    <source>
        <dbReference type="EMBL" id="ETW86020.1"/>
    </source>
</evidence>
<keyword evidence="1" id="KW-0472">Membrane</keyword>
<dbReference type="InterPro" id="IPR029164">
    <property type="entry name" value="PIG-Y"/>
</dbReference>
<keyword evidence="1" id="KW-1133">Transmembrane helix</keyword>
<keyword evidence="1" id="KW-0812">Transmembrane</keyword>
<proteinExistence type="predicted"/>
<keyword evidence="3" id="KW-1185">Reference proteome</keyword>
<dbReference type="HOGENOM" id="CLU_199220_0_0_1"/>
<feature type="transmembrane region" description="Helical" evidence="1">
    <location>
        <begin position="12"/>
        <end position="34"/>
    </location>
</feature>
<dbReference type="KEGG" id="hir:HETIRDRAFT_448942"/>
<dbReference type="OrthoDB" id="2157498at2759"/>
<dbReference type="eggNOG" id="ENOG502SE1G">
    <property type="taxonomic scope" value="Eukaryota"/>
</dbReference>
<gene>
    <name evidence="2" type="ORF">HETIRDRAFT_448942</name>
</gene>
<name>W4KKZ0_HETIT</name>
<organism evidence="2 3">
    <name type="scientific">Heterobasidion irregulare (strain TC 32-1)</name>
    <dbReference type="NCBI Taxonomy" id="747525"/>
    <lineage>
        <taxon>Eukaryota</taxon>
        <taxon>Fungi</taxon>
        <taxon>Dikarya</taxon>
        <taxon>Basidiomycota</taxon>
        <taxon>Agaricomycotina</taxon>
        <taxon>Agaricomycetes</taxon>
        <taxon>Russulales</taxon>
        <taxon>Bondarzewiaceae</taxon>
        <taxon>Heterobasidion</taxon>
        <taxon>Heterobasidion annosum species complex</taxon>
    </lineage>
</organism>
<dbReference type="InParanoid" id="W4KKZ0"/>
<dbReference type="PANTHER" id="PTHR36485:SF1">
    <property type="entry name" value="TRANSMEMBRANE PROTEIN"/>
    <property type="match status" value="1"/>
</dbReference>
<dbReference type="RefSeq" id="XP_009542807.1">
    <property type="nucleotide sequence ID" value="XM_009544512.1"/>
</dbReference>
<dbReference type="EMBL" id="KI925455">
    <property type="protein sequence ID" value="ETW86020.1"/>
    <property type="molecule type" value="Genomic_DNA"/>
</dbReference>
<dbReference type="GeneID" id="20675899"/>
<dbReference type="Proteomes" id="UP000030671">
    <property type="component" value="Unassembled WGS sequence"/>
</dbReference>
<evidence type="ECO:0000313" key="3">
    <source>
        <dbReference type="Proteomes" id="UP000030671"/>
    </source>
</evidence>
<dbReference type="AlphaFoldDB" id="W4KKZ0"/>
<reference evidence="2 3" key="1">
    <citation type="journal article" date="2012" name="New Phytol.">
        <title>Insight into trade-off between wood decay and parasitism from the genome of a fungal forest pathogen.</title>
        <authorList>
            <person name="Olson A."/>
            <person name="Aerts A."/>
            <person name="Asiegbu F."/>
            <person name="Belbahri L."/>
            <person name="Bouzid O."/>
            <person name="Broberg A."/>
            <person name="Canback B."/>
            <person name="Coutinho P.M."/>
            <person name="Cullen D."/>
            <person name="Dalman K."/>
            <person name="Deflorio G."/>
            <person name="van Diepen L.T."/>
            <person name="Dunand C."/>
            <person name="Duplessis S."/>
            <person name="Durling M."/>
            <person name="Gonthier P."/>
            <person name="Grimwood J."/>
            <person name="Fossdal C.G."/>
            <person name="Hansson D."/>
            <person name="Henrissat B."/>
            <person name="Hietala A."/>
            <person name="Himmelstrand K."/>
            <person name="Hoffmeister D."/>
            <person name="Hogberg N."/>
            <person name="James T.Y."/>
            <person name="Karlsson M."/>
            <person name="Kohler A."/>
            <person name="Kues U."/>
            <person name="Lee Y.H."/>
            <person name="Lin Y.C."/>
            <person name="Lind M."/>
            <person name="Lindquist E."/>
            <person name="Lombard V."/>
            <person name="Lucas S."/>
            <person name="Lunden K."/>
            <person name="Morin E."/>
            <person name="Murat C."/>
            <person name="Park J."/>
            <person name="Raffaello T."/>
            <person name="Rouze P."/>
            <person name="Salamov A."/>
            <person name="Schmutz J."/>
            <person name="Solheim H."/>
            <person name="Stahlberg J."/>
            <person name="Velez H."/>
            <person name="de Vries R.P."/>
            <person name="Wiebenga A."/>
            <person name="Woodward S."/>
            <person name="Yakovlev I."/>
            <person name="Garbelotto M."/>
            <person name="Martin F."/>
            <person name="Grigoriev I.V."/>
            <person name="Stenlid J."/>
        </authorList>
    </citation>
    <scope>NUCLEOTIDE SEQUENCE [LARGE SCALE GENOMIC DNA]</scope>
    <source>
        <strain evidence="2 3">TC 32-1</strain>
    </source>
</reference>
<dbReference type="PANTHER" id="PTHR36485">
    <property type="entry name" value="OS01G0939000 PROTEIN"/>
    <property type="match status" value="1"/>
</dbReference>
<dbReference type="Pfam" id="PF15159">
    <property type="entry name" value="PIG-Y"/>
    <property type="match status" value="1"/>
</dbReference>
<accession>W4KKZ0</accession>
<feature type="transmembrane region" description="Helical" evidence="1">
    <location>
        <begin position="54"/>
        <end position="77"/>
    </location>
</feature>
<sequence>MAGTLPSARTGYLFIASAVAFLAIGAYAVLLSALLPQPGIWLLDALRRDTHYKYFALLIIPTTSYFAIANWVGWQFFMNS</sequence>
<protein>
    <submittedName>
        <fullName evidence="2">Uncharacterized protein</fullName>
    </submittedName>
</protein>